<comment type="catalytic activity">
    <reaction evidence="7">
        <text>a quinone + NADH + H(+) = a quinol + NAD(+)</text>
        <dbReference type="Rhea" id="RHEA:46160"/>
        <dbReference type="ChEBI" id="CHEBI:15378"/>
        <dbReference type="ChEBI" id="CHEBI:24646"/>
        <dbReference type="ChEBI" id="CHEBI:57540"/>
        <dbReference type="ChEBI" id="CHEBI:57945"/>
        <dbReference type="ChEBI" id="CHEBI:132124"/>
        <dbReference type="EC" id="1.6.5.9"/>
    </reaction>
</comment>
<evidence type="ECO:0000313" key="10">
    <source>
        <dbReference type="EMBL" id="AEJ62290.1"/>
    </source>
</evidence>
<dbReference type="AlphaFoldDB" id="G0GEF3"/>
<evidence type="ECO:0000256" key="1">
    <source>
        <dbReference type="ARBA" id="ARBA00005272"/>
    </source>
</evidence>
<keyword evidence="8" id="KW-0812">Transmembrane</keyword>
<dbReference type="GO" id="GO:0050136">
    <property type="term" value="F:NADH dehydrogenase (quinone) (non-electrogenic) activity"/>
    <property type="evidence" value="ECO:0007669"/>
    <property type="project" value="UniProtKB-EC"/>
</dbReference>
<evidence type="ECO:0000259" key="9">
    <source>
        <dbReference type="Pfam" id="PF07992"/>
    </source>
</evidence>
<keyword evidence="3" id="KW-0285">Flavoprotein</keyword>
<dbReference type="EC" id="1.6.5.9" evidence="2"/>
<keyword evidence="5" id="KW-0560">Oxidoreductase</keyword>
<evidence type="ECO:0000256" key="7">
    <source>
        <dbReference type="ARBA" id="ARBA00047599"/>
    </source>
</evidence>
<dbReference type="HOGENOM" id="CLU_021377_6_0_12"/>
<organism evidence="10 11">
    <name type="scientific">Winmispira thermophila (strain ATCC 700085 / DSM 6578 / Z-1203)</name>
    <name type="common">Spirochaeta thermophila</name>
    <dbReference type="NCBI Taxonomy" id="869211"/>
    <lineage>
        <taxon>Bacteria</taxon>
        <taxon>Pseudomonadati</taxon>
        <taxon>Spirochaetota</taxon>
        <taxon>Spirochaetia</taxon>
        <taxon>Winmispirales</taxon>
        <taxon>Winmispiraceae</taxon>
        <taxon>Winmispira</taxon>
    </lineage>
</organism>
<dbReference type="InterPro" id="IPR036188">
    <property type="entry name" value="FAD/NAD-bd_sf"/>
</dbReference>
<evidence type="ECO:0000256" key="5">
    <source>
        <dbReference type="ARBA" id="ARBA00023002"/>
    </source>
</evidence>
<feature type="domain" description="FAD/NAD(P)-binding" evidence="9">
    <location>
        <begin position="5"/>
        <end position="353"/>
    </location>
</feature>
<feature type="transmembrane region" description="Helical" evidence="8">
    <location>
        <begin position="542"/>
        <end position="567"/>
    </location>
</feature>
<keyword evidence="8" id="KW-1133">Transmembrane helix</keyword>
<evidence type="ECO:0000256" key="6">
    <source>
        <dbReference type="ARBA" id="ARBA00023027"/>
    </source>
</evidence>
<evidence type="ECO:0000256" key="4">
    <source>
        <dbReference type="ARBA" id="ARBA00022827"/>
    </source>
</evidence>
<accession>G0GEF3</accession>
<keyword evidence="4" id="KW-0274">FAD</keyword>
<gene>
    <name evidence="10" type="ordered locus">Spith_2033</name>
</gene>
<feature type="transmembrane region" description="Helical" evidence="8">
    <location>
        <begin position="574"/>
        <end position="600"/>
    </location>
</feature>
<dbReference type="Gene3D" id="3.50.50.100">
    <property type="match status" value="1"/>
</dbReference>
<dbReference type="STRING" id="869211.Spith_2033"/>
<reference evidence="10 11" key="1">
    <citation type="submission" date="2011-06" db="EMBL/GenBank/DDBJ databases">
        <title>The complete genome of Spirochaeta thermophila DSM 6578.</title>
        <authorList>
            <consortium name="US DOE Joint Genome Institute (JGI-PGF)"/>
            <person name="Lucas S."/>
            <person name="Lapidus A."/>
            <person name="Bruce D."/>
            <person name="Goodwin L."/>
            <person name="Pitluck S."/>
            <person name="Peters L."/>
            <person name="Kyrpides N."/>
            <person name="Mavromatis K."/>
            <person name="Ivanova N."/>
            <person name="Mikailova N."/>
            <person name="Pagani I."/>
            <person name="Chertkov O."/>
            <person name="Detter J.C."/>
            <person name="Tapia R."/>
            <person name="Han C."/>
            <person name="Land M."/>
            <person name="Hauser L."/>
            <person name="Markowitz V."/>
            <person name="Cheng J.-F."/>
            <person name="Hugenholtz P."/>
            <person name="Woyke T."/>
            <person name="Wu D."/>
            <person name="Spring S."/>
            <person name="Merkhoffer B."/>
            <person name="Schneider S."/>
            <person name="Klenk H.-P."/>
            <person name="Eisen J.A."/>
        </authorList>
    </citation>
    <scope>NUCLEOTIDE SEQUENCE [LARGE SCALE GENOMIC DNA]</scope>
    <source>
        <strain evidence="11">ATCC 700085 / DSM 6578 / Z-1203</strain>
    </source>
</reference>
<evidence type="ECO:0000256" key="8">
    <source>
        <dbReference type="SAM" id="Phobius"/>
    </source>
</evidence>
<dbReference type="PANTHER" id="PTHR43706">
    <property type="entry name" value="NADH DEHYDROGENASE"/>
    <property type="match status" value="1"/>
</dbReference>
<dbReference type="InterPro" id="IPR045024">
    <property type="entry name" value="NDH-2"/>
</dbReference>
<keyword evidence="11" id="KW-1185">Reference proteome</keyword>
<dbReference type="OrthoDB" id="9781621at2"/>
<dbReference type="Pfam" id="PF07992">
    <property type="entry name" value="Pyr_redox_2"/>
    <property type="match status" value="1"/>
</dbReference>
<sequence length="656" mass="72248">METRRIVIIGGGYAGVHAAKILEKRFRKREDVEILLIDKNPYHTLMTDLHEVAGGRVVPDATRVSFHVIFGGRKVRWVTDRVETVDVEEKVVIGEEGRYPYTYLVMAAGGAPEFFNIPGVQENCFTLWSWDDAVRLRRHVENCFDEASKTQDPRKRRRYLTFVIAGGGFTGVELAGELLEHRKVLCRKYHIPKDEVRVVMVEALPRILPNFTERLARKAHRRLERMGAEILTSSPITGARKREVLIGEKTIETETFIWTAGVHGGELSARVPLTMGQAARGQCSVVTSDGIHGMAACYIDEEDRDMVGVRGRFLVNDQMQAHDHPDVYVVGDITWYVEGKKVLPQVVETALQTAETAAHNIIADIEGKEKKPFRSNYHGFMVSVGSKYAVAHVMGVQMSGVPAMALKHMVNLHYLWGLAGFNAVWKYLKEEFLHIKDRRSIVHDHLAWRIPVYWALPLRLFLGAKWLVEGIKKVLEGWLNPGAGGVFNPDPSAIHLPGVVLGDAVSAASAQAAADAATAASAATEAAAGGGYGEALMPALGIYTWFAEHVLSAVPALAFLAQAGVVLAEILIGLAFVGGLFVFPAAVATIGLAVMFIISGWGSPELLWYIAAAVVMMGGAGRGFGLDHYVMPWVRDRWNGFGLAKRTYFYSGEPRP</sequence>
<keyword evidence="6" id="KW-0520">NAD</keyword>
<dbReference type="PRINTS" id="PR00368">
    <property type="entry name" value="FADPNR"/>
</dbReference>
<dbReference type="EMBL" id="CP002903">
    <property type="protein sequence ID" value="AEJ62290.1"/>
    <property type="molecule type" value="Genomic_DNA"/>
</dbReference>
<dbReference type="SUPFAM" id="SSF51905">
    <property type="entry name" value="FAD/NAD(P)-binding domain"/>
    <property type="match status" value="2"/>
</dbReference>
<comment type="similarity">
    <text evidence="1">Belongs to the NADH dehydrogenase family.</text>
</comment>
<dbReference type="Proteomes" id="UP000007254">
    <property type="component" value="Chromosome"/>
</dbReference>
<dbReference type="KEGG" id="stq:Spith_2033"/>
<evidence type="ECO:0000256" key="3">
    <source>
        <dbReference type="ARBA" id="ARBA00022630"/>
    </source>
</evidence>
<evidence type="ECO:0000313" key="11">
    <source>
        <dbReference type="Proteomes" id="UP000007254"/>
    </source>
</evidence>
<feature type="transmembrane region" description="Helical" evidence="8">
    <location>
        <begin position="606"/>
        <end position="625"/>
    </location>
</feature>
<dbReference type="RefSeq" id="WP_014625609.1">
    <property type="nucleotide sequence ID" value="NC_017583.1"/>
</dbReference>
<proteinExistence type="inferred from homology"/>
<dbReference type="PANTHER" id="PTHR43706:SF47">
    <property type="entry name" value="EXTERNAL NADH-UBIQUINONE OXIDOREDUCTASE 1, MITOCHONDRIAL-RELATED"/>
    <property type="match status" value="1"/>
</dbReference>
<name>G0GEF3_WINT7</name>
<evidence type="ECO:0000256" key="2">
    <source>
        <dbReference type="ARBA" id="ARBA00012637"/>
    </source>
</evidence>
<protein>
    <recommendedName>
        <fullName evidence="2">NADH:ubiquinone reductase (non-electrogenic)</fullName>
        <ecNumber evidence="2">1.6.5.9</ecNumber>
    </recommendedName>
</protein>
<keyword evidence="8" id="KW-0472">Membrane</keyword>
<dbReference type="InterPro" id="IPR023753">
    <property type="entry name" value="FAD/NAD-binding_dom"/>
</dbReference>